<proteinExistence type="predicted"/>
<feature type="region of interest" description="Disordered" evidence="1">
    <location>
        <begin position="301"/>
        <end position="320"/>
    </location>
</feature>
<dbReference type="Pfam" id="PF20152">
    <property type="entry name" value="DUF6534"/>
    <property type="match status" value="1"/>
</dbReference>
<evidence type="ECO:0000259" key="3">
    <source>
        <dbReference type="Pfam" id="PF20152"/>
    </source>
</evidence>
<name>A0A2G8SEL4_9APHY</name>
<dbReference type="Proteomes" id="UP000230002">
    <property type="component" value="Unassembled WGS sequence"/>
</dbReference>
<organism evidence="4 5">
    <name type="scientific">Ganoderma sinense ZZ0214-1</name>
    <dbReference type="NCBI Taxonomy" id="1077348"/>
    <lineage>
        <taxon>Eukaryota</taxon>
        <taxon>Fungi</taxon>
        <taxon>Dikarya</taxon>
        <taxon>Basidiomycota</taxon>
        <taxon>Agaricomycotina</taxon>
        <taxon>Agaricomycetes</taxon>
        <taxon>Polyporales</taxon>
        <taxon>Polyporaceae</taxon>
        <taxon>Ganoderma</taxon>
    </lineage>
</organism>
<dbReference type="STRING" id="1077348.A0A2G8SEL4"/>
<keyword evidence="2" id="KW-0812">Transmembrane</keyword>
<keyword evidence="2" id="KW-0472">Membrane</keyword>
<keyword evidence="2" id="KW-1133">Transmembrane helix</keyword>
<dbReference type="AlphaFoldDB" id="A0A2G8SEL4"/>
<feature type="transmembrane region" description="Helical" evidence="2">
    <location>
        <begin position="65"/>
        <end position="89"/>
    </location>
</feature>
<feature type="transmembrane region" description="Helical" evidence="2">
    <location>
        <begin position="210"/>
        <end position="236"/>
    </location>
</feature>
<feature type="transmembrane region" description="Helical" evidence="2">
    <location>
        <begin position="242"/>
        <end position="261"/>
    </location>
</feature>
<feature type="transmembrane region" description="Helical" evidence="2">
    <location>
        <begin position="109"/>
        <end position="128"/>
    </location>
</feature>
<evidence type="ECO:0000256" key="2">
    <source>
        <dbReference type="SAM" id="Phobius"/>
    </source>
</evidence>
<comment type="caution">
    <text evidence="4">The sequence shown here is derived from an EMBL/GenBank/DDBJ whole genome shotgun (WGS) entry which is preliminary data.</text>
</comment>
<protein>
    <recommendedName>
        <fullName evidence="3">DUF6534 domain-containing protein</fullName>
    </recommendedName>
</protein>
<dbReference type="OrthoDB" id="2535105at2759"/>
<reference evidence="4 5" key="1">
    <citation type="journal article" date="2015" name="Sci. Rep.">
        <title>Chromosome-level genome map provides insights into diverse defense mechanisms in the medicinal fungus Ganoderma sinense.</title>
        <authorList>
            <person name="Zhu Y."/>
            <person name="Xu J."/>
            <person name="Sun C."/>
            <person name="Zhou S."/>
            <person name="Xu H."/>
            <person name="Nelson D.R."/>
            <person name="Qian J."/>
            <person name="Song J."/>
            <person name="Luo H."/>
            <person name="Xiang L."/>
            <person name="Li Y."/>
            <person name="Xu Z."/>
            <person name="Ji A."/>
            <person name="Wang L."/>
            <person name="Lu S."/>
            <person name="Hayward A."/>
            <person name="Sun W."/>
            <person name="Li X."/>
            <person name="Schwartz D.C."/>
            <person name="Wang Y."/>
            <person name="Chen S."/>
        </authorList>
    </citation>
    <scope>NUCLEOTIDE SEQUENCE [LARGE SCALE GENOMIC DNA]</scope>
    <source>
        <strain evidence="4 5">ZZ0214-1</strain>
    </source>
</reference>
<sequence length="320" mass="35262">MSEAFCAHAEAAALILANVDLNGTMGIAYIGGVLSCMVYGVTCIQTFHYFRSQQSRVDAWYLRNIVALLLFLDTGHQAIIIQALYYYVITNYNNPFAFLRASWSIPTEVIINAVIAFVVESFFVLRIWKLGRNVYVTATAMLFTVAHFTMNLYYPIEQFYNPEFPAGVEKLKATGSAGLAVAVVADTFISAAMVWYLHKGKSGIRRSDDMIGRIIALTITTGGLTTTFVILNLIAYQLRPQLLYNLAINFLLGKLYINALLTSLNSRSFVRSGMSESDAVSVSLSTFAFRSAHLNTTELSGSDSHRTLADGSLSKVSSEV</sequence>
<feature type="domain" description="DUF6534" evidence="3">
    <location>
        <begin position="182"/>
        <end position="268"/>
    </location>
</feature>
<evidence type="ECO:0000256" key="1">
    <source>
        <dbReference type="SAM" id="MobiDB-lite"/>
    </source>
</evidence>
<feature type="transmembrane region" description="Helical" evidence="2">
    <location>
        <begin position="135"/>
        <end position="156"/>
    </location>
</feature>
<evidence type="ECO:0000313" key="5">
    <source>
        <dbReference type="Proteomes" id="UP000230002"/>
    </source>
</evidence>
<feature type="transmembrane region" description="Helical" evidence="2">
    <location>
        <begin position="26"/>
        <end position="44"/>
    </location>
</feature>
<gene>
    <name evidence="4" type="ORF">GSI_05459</name>
</gene>
<accession>A0A2G8SEL4</accession>
<dbReference type="PANTHER" id="PTHR40465">
    <property type="entry name" value="CHROMOSOME 1, WHOLE GENOME SHOTGUN SEQUENCE"/>
    <property type="match status" value="1"/>
</dbReference>
<keyword evidence="5" id="KW-1185">Reference proteome</keyword>
<evidence type="ECO:0000313" key="4">
    <source>
        <dbReference type="EMBL" id="PIL32214.1"/>
    </source>
</evidence>
<dbReference type="InterPro" id="IPR045339">
    <property type="entry name" value="DUF6534"/>
</dbReference>
<feature type="transmembrane region" description="Helical" evidence="2">
    <location>
        <begin position="176"/>
        <end position="198"/>
    </location>
</feature>
<dbReference type="EMBL" id="AYKW01000011">
    <property type="protein sequence ID" value="PIL32214.1"/>
    <property type="molecule type" value="Genomic_DNA"/>
</dbReference>
<dbReference type="PANTHER" id="PTHR40465:SF1">
    <property type="entry name" value="DUF6534 DOMAIN-CONTAINING PROTEIN"/>
    <property type="match status" value="1"/>
</dbReference>